<proteinExistence type="inferred from homology"/>
<dbReference type="GO" id="GO:0007131">
    <property type="term" value="P:reciprocal meiotic recombination"/>
    <property type="evidence" value="ECO:0007669"/>
    <property type="project" value="InterPro"/>
</dbReference>
<dbReference type="PIRSF" id="PIRSF011769">
    <property type="entry name" value="Cell_cycle_RAD17"/>
    <property type="match status" value="1"/>
</dbReference>
<keyword evidence="6" id="KW-0378">Hydrolase</keyword>
<dbReference type="AlphaFoldDB" id="A0A8H2VH37"/>
<sequence length="445" mass="50279">MVRIGLEDEGSKFVATTVHLDHITTALNCLTAFGLKEDVLIYIDKDGLSFVRENNHVIKIQLLLARELFMSYSYNDPSDENDKENSEGYMKLCVKINHLLDSVNIMNKNIDDIVECTLSYDGNGSPFVLIFEDSMISERVEYRTYVIKDIDNTGLILDKEHMMFECIIKGDVLYSALKDLKETNCKECYLYAKTMDTGENIFALISKSALGLSKITIPGNRSILEKLEVYKDDSTTLCYNVPVIGSFDFATFDKIRLSTKIASKVLFRMDVNGLLSVNVLSQTDDILISDNRQNSRNNKDTRNKSTSSRNITMDLPNDYPGIVSEICLLEKEMTDQNTQDEIELFMNVDEFGMVKKQNITAMPRYVNPNGNVNNNSTNSGSNIESSNILNLTTEQTEMVTKSFMDGENNENTTVDVMNNDDDDEEEHSMTNSSVTYGNGDLPLFF</sequence>
<dbReference type="GeneID" id="64858498"/>
<dbReference type="GO" id="GO:0004518">
    <property type="term" value="F:nuclease activity"/>
    <property type="evidence" value="ECO:0007669"/>
    <property type="project" value="UniProtKB-KW"/>
</dbReference>
<evidence type="ECO:0000256" key="4">
    <source>
        <dbReference type="ARBA" id="ARBA00023204"/>
    </source>
</evidence>
<evidence type="ECO:0000313" key="8">
    <source>
        <dbReference type="EMBL" id="CAB4255455.1"/>
    </source>
</evidence>
<dbReference type="InterPro" id="IPR003021">
    <property type="entry name" value="Rad1_Rec1_Rad17"/>
</dbReference>
<dbReference type="Proteomes" id="UP000644660">
    <property type="component" value="Unassembled WGS sequence"/>
</dbReference>
<evidence type="ECO:0000256" key="1">
    <source>
        <dbReference type="ARBA" id="ARBA00004123"/>
    </source>
</evidence>
<comment type="subcellular location">
    <subcellularLocation>
        <location evidence="1 6">Nucleus</location>
    </subcellularLocation>
</comment>
<dbReference type="GO" id="GO:0016787">
    <property type="term" value="F:hydrolase activity"/>
    <property type="evidence" value="ECO:0007669"/>
    <property type="project" value="UniProtKB-KW"/>
</dbReference>
<evidence type="ECO:0000256" key="3">
    <source>
        <dbReference type="ARBA" id="ARBA00022763"/>
    </source>
</evidence>
<feature type="region of interest" description="Disordered" evidence="7">
    <location>
        <begin position="291"/>
        <end position="314"/>
    </location>
</feature>
<dbReference type="GO" id="GO:0006302">
    <property type="term" value="P:double-strand break repair"/>
    <property type="evidence" value="ECO:0007669"/>
    <property type="project" value="UniProtKB-UniRule"/>
</dbReference>
<comment type="function">
    <text evidence="6">Component of the checkpoint clamp complex involved in the surveillance mechanism that allows the DNA repair pathways to act to restore the integrity of the DNA prior to DNA synthesis or separation of the replicated chromosomes.</text>
</comment>
<dbReference type="GO" id="GO:0000077">
    <property type="term" value="P:DNA damage checkpoint signaling"/>
    <property type="evidence" value="ECO:0007669"/>
    <property type="project" value="UniProtKB-UniRule"/>
</dbReference>
<reference evidence="8 9" key="1">
    <citation type="submission" date="2020-05" db="EMBL/GenBank/DDBJ databases">
        <authorList>
            <person name="Casaregola S."/>
            <person name="Devillers H."/>
            <person name="Grondin C."/>
        </authorList>
    </citation>
    <scope>NUCLEOTIDE SEQUENCE [LARGE SCALE GENOMIC DNA]</scope>
    <source>
        <strain evidence="8 9">CLIB 1767</strain>
    </source>
</reference>
<comment type="caution">
    <text evidence="8">The sequence shown here is derived from an EMBL/GenBank/DDBJ whole genome shotgun (WGS) entry which is preliminary data.</text>
</comment>
<evidence type="ECO:0000313" key="9">
    <source>
        <dbReference type="Proteomes" id="UP000644660"/>
    </source>
</evidence>
<dbReference type="GO" id="GO:0003690">
    <property type="term" value="F:double-stranded DNA binding"/>
    <property type="evidence" value="ECO:0007669"/>
    <property type="project" value="InterPro"/>
</dbReference>
<keyword evidence="3 6" id="KW-0227">DNA damage</keyword>
<keyword evidence="6" id="KW-0540">Nuclease</keyword>
<dbReference type="OrthoDB" id="337581at2759"/>
<evidence type="ECO:0000256" key="2">
    <source>
        <dbReference type="ARBA" id="ARBA00010991"/>
    </source>
</evidence>
<dbReference type="InterPro" id="IPR016587">
    <property type="entry name" value="Rad17"/>
</dbReference>
<accession>A0A8H2VH37</accession>
<keyword evidence="4 6" id="KW-0234">DNA repair</keyword>
<keyword evidence="5 6" id="KW-0539">Nucleus</keyword>
<organism evidence="8 9">
    <name type="scientific">Maudiozyma barnettii</name>
    <dbReference type="NCBI Taxonomy" id="61262"/>
    <lineage>
        <taxon>Eukaryota</taxon>
        <taxon>Fungi</taxon>
        <taxon>Dikarya</taxon>
        <taxon>Ascomycota</taxon>
        <taxon>Saccharomycotina</taxon>
        <taxon>Saccharomycetes</taxon>
        <taxon>Saccharomycetales</taxon>
        <taxon>Saccharomycetaceae</taxon>
        <taxon>Maudiozyma</taxon>
    </lineage>
</organism>
<dbReference type="PRINTS" id="PR01245">
    <property type="entry name" value="RAD1REC1"/>
</dbReference>
<dbReference type="PANTHER" id="PTHR10870:SF0">
    <property type="entry name" value="CELL CYCLE CHECKPOINT PROTEIN RAD1"/>
    <property type="match status" value="1"/>
</dbReference>
<dbReference type="GO" id="GO:0003684">
    <property type="term" value="F:damaged DNA binding"/>
    <property type="evidence" value="ECO:0007669"/>
    <property type="project" value="UniProtKB-UniRule"/>
</dbReference>
<protein>
    <recommendedName>
        <fullName evidence="6">DNA damage checkpoint control protein RAD17</fullName>
    </recommendedName>
</protein>
<gene>
    <name evidence="8" type="ORF">KABA2_06S05764</name>
</gene>
<dbReference type="EMBL" id="CAEFZW010000006">
    <property type="protein sequence ID" value="CAB4255455.1"/>
    <property type="molecule type" value="Genomic_DNA"/>
</dbReference>
<evidence type="ECO:0000256" key="5">
    <source>
        <dbReference type="ARBA" id="ARBA00023242"/>
    </source>
</evidence>
<comment type="similarity">
    <text evidence="2 6">Belongs to the rad1 family.</text>
</comment>
<evidence type="ECO:0000256" key="6">
    <source>
        <dbReference type="PIRNR" id="PIRNR011769"/>
    </source>
</evidence>
<evidence type="ECO:0000256" key="7">
    <source>
        <dbReference type="SAM" id="MobiDB-lite"/>
    </source>
</evidence>
<dbReference type="RefSeq" id="XP_041407299.1">
    <property type="nucleotide sequence ID" value="XM_041551365.1"/>
</dbReference>
<keyword evidence="9" id="KW-1185">Reference proteome</keyword>
<dbReference type="GO" id="GO:0030896">
    <property type="term" value="C:checkpoint clamp complex"/>
    <property type="evidence" value="ECO:0007669"/>
    <property type="project" value="UniProtKB-UniRule"/>
</dbReference>
<dbReference type="PANTHER" id="PTHR10870">
    <property type="entry name" value="CELL CYCLE CHECKPOINT PROTEIN RAD1"/>
    <property type="match status" value="1"/>
</dbReference>
<dbReference type="Gene3D" id="3.70.10.10">
    <property type="match status" value="1"/>
</dbReference>
<name>A0A8H2VH37_9SACH</name>
<keyword evidence="6" id="KW-0238">DNA-binding</keyword>
<dbReference type="Pfam" id="PF02144">
    <property type="entry name" value="Rad1"/>
    <property type="match status" value="1"/>
</dbReference>